<comment type="caution">
    <text evidence="1">The sequence shown here is derived from an EMBL/GenBank/DDBJ whole genome shotgun (WGS) entry which is preliminary data.</text>
</comment>
<organism evidence="1 2">
    <name type="scientific">Araneus ventricosus</name>
    <name type="common">Orbweaver spider</name>
    <name type="synonym">Epeira ventricosa</name>
    <dbReference type="NCBI Taxonomy" id="182803"/>
    <lineage>
        <taxon>Eukaryota</taxon>
        <taxon>Metazoa</taxon>
        <taxon>Ecdysozoa</taxon>
        <taxon>Arthropoda</taxon>
        <taxon>Chelicerata</taxon>
        <taxon>Arachnida</taxon>
        <taxon>Araneae</taxon>
        <taxon>Araneomorphae</taxon>
        <taxon>Entelegynae</taxon>
        <taxon>Araneoidea</taxon>
        <taxon>Araneidae</taxon>
        <taxon>Araneus</taxon>
    </lineage>
</organism>
<name>A0A4Y2AF05_ARAVE</name>
<reference evidence="1 2" key="1">
    <citation type="journal article" date="2019" name="Sci. Rep.">
        <title>Orb-weaving spider Araneus ventricosus genome elucidates the spidroin gene catalogue.</title>
        <authorList>
            <person name="Kono N."/>
            <person name="Nakamura H."/>
            <person name="Ohtoshi R."/>
            <person name="Moran D.A.P."/>
            <person name="Shinohara A."/>
            <person name="Yoshida Y."/>
            <person name="Fujiwara M."/>
            <person name="Mori M."/>
            <person name="Tomita M."/>
            <person name="Arakawa K."/>
        </authorList>
    </citation>
    <scope>NUCLEOTIDE SEQUENCE [LARGE SCALE GENOMIC DNA]</scope>
</reference>
<protein>
    <submittedName>
        <fullName evidence="1">Uncharacterized protein</fullName>
    </submittedName>
</protein>
<gene>
    <name evidence="1" type="ORF">AVEN_41902_1</name>
</gene>
<evidence type="ECO:0000313" key="1">
    <source>
        <dbReference type="EMBL" id="GBL77524.1"/>
    </source>
</evidence>
<sequence>MLQIKLQLEKLSRNFQILSLPDENAVVDKKYPKIFQQHIREVILLDVAPNTRLHFKWTSVNTELYSGVQKRTKSQANSPTVPPQKHICISYYGIKSASP</sequence>
<dbReference type="AlphaFoldDB" id="A0A4Y2AF05"/>
<dbReference type="EMBL" id="BGPR01000012">
    <property type="protein sequence ID" value="GBL77524.1"/>
    <property type="molecule type" value="Genomic_DNA"/>
</dbReference>
<evidence type="ECO:0000313" key="2">
    <source>
        <dbReference type="Proteomes" id="UP000499080"/>
    </source>
</evidence>
<accession>A0A4Y2AF05</accession>
<dbReference type="Proteomes" id="UP000499080">
    <property type="component" value="Unassembled WGS sequence"/>
</dbReference>
<keyword evidence="2" id="KW-1185">Reference proteome</keyword>
<proteinExistence type="predicted"/>